<dbReference type="PANTHER" id="PTHR43133:SF46">
    <property type="entry name" value="RNA POLYMERASE SIGMA-70 FACTOR ECF SUBFAMILY"/>
    <property type="match status" value="1"/>
</dbReference>
<dbReference type="EMBL" id="FQVX01000005">
    <property type="protein sequence ID" value="SHH20527.1"/>
    <property type="molecule type" value="Genomic_DNA"/>
</dbReference>
<evidence type="ECO:0000313" key="7">
    <source>
        <dbReference type="EMBL" id="SHH20527.1"/>
    </source>
</evidence>
<dbReference type="CDD" id="cd06171">
    <property type="entry name" value="Sigma70_r4"/>
    <property type="match status" value="1"/>
</dbReference>
<evidence type="ECO:0000313" key="8">
    <source>
        <dbReference type="Proteomes" id="UP000184471"/>
    </source>
</evidence>
<dbReference type="GO" id="GO:0003677">
    <property type="term" value="F:DNA binding"/>
    <property type="evidence" value="ECO:0007669"/>
    <property type="project" value="InterPro"/>
</dbReference>
<keyword evidence="3" id="KW-0731">Sigma factor</keyword>
<name>A0A1M5R2B5_9ACTN</name>
<feature type="domain" description="RNA polymerase sigma factor 70 region 4 type 2" evidence="6">
    <location>
        <begin position="125"/>
        <end position="175"/>
    </location>
</feature>
<dbReference type="InterPro" id="IPR013325">
    <property type="entry name" value="RNA_pol_sigma_r2"/>
</dbReference>
<dbReference type="Pfam" id="PF04542">
    <property type="entry name" value="Sigma70_r2"/>
    <property type="match status" value="1"/>
</dbReference>
<evidence type="ECO:0000256" key="2">
    <source>
        <dbReference type="ARBA" id="ARBA00023015"/>
    </source>
</evidence>
<comment type="similarity">
    <text evidence="1">Belongs to the sigma-70 factor family. ECF subfamily.</text>
</comment>
<evidence type="ECO:0000256" key="4">
    <source>
        <dbReference type="ARBA" id="ARBA00023163"/>
    </source>
</evidence>
<keyword evidence="2" id="KW-0805">Transcription regulation</keyword>
<keyword evidence="8" id="KW-1185">Reference proteome</keyword>
<evidence type="ECO:0000259" key="6">
    <source>
        <dbReference type="Pfam" id="PF08281"/>
    </source>
</evidence>
<reference evidence="7 8" key="1">
    <citation type="submission" date="2016-11" db="EMBL/GenBank/DDBJ databases">
        <authorList>
            <person name="Jaros S."/>
            <person name="Januszkiewicz K."/>
            <person name="Wedrychowicz H."/>
        </authorList>
    </citation>
    <scope>NUCLEOTIDE SEQUENCE [LARGE SCALE GENOMIC DNA]</scope>
    <source>
        <strain evidence="7 8">DSM 45408</strain>
    </source>
</reference>
<evidence type="ECO:0000259" key="5">
    <source>
        <dbReference type="Pfam" id="PF04542"/>
    </source>
</evidence>
<dbReference type="InterPro" id="IPR013324">
    <property type="entry name" value="RNA_pol_sigma_r3/r4-like"/>
</dbReference>
<dbReference type="GO" id="GO:0016987">
    <property type="term" value="F:sigma factor activity"/>
    <property type="evidence" value="ECO:0007669"/>
    <property type="project" value="UniProtKB-KW"/>
</dbReference>
<dbReference type="SUPFAM" id="SSF88659">
    <property type="entry name" value="Sigma3 and sigma4 domains of RNA polymerase sigma factors"/>
    <property type="match status" value="1"/>
</dbReference>
<feature type="domain" description="RNA polymerase sigma-70 region 2" evidence="5">
    <location>
        <begin position="27"/>
        <end position="93"/>
    </location>
</feature>
<dbReference type="OrthoDB" id="3747638at2"/>
<keyword evidence="4" id="KW-0804">Transcription</keyword>
<dbReference type="PANTHER" id="PTHR43133">
    <property type="entry name" value="RNA POLYMERASE ECF-TYPE SIGMA FACTO"/>
    <property type="match status" value="1"/>
</dbReference>
<proteinExistence type="inferred from homology"/>
<evidence type="ECO:0000256" key="1">
    <source>
        <dbReference type="ARBA" id="ARBA00010641"/>
    </source>
</evidence>
<sequence>MRAGPADEDAALLAALADGDLAAMRRLYERHAPWLSARLLRRCNDPDVVADVLQDSFLALWRGAERWRGDGEVAAWLWGIAVRRLVSRLRGRRAAVVLPLEEEADPGTAPSAEEVALLGVEYGDLGSALLRLSPEMRAVVQATVLDGLSTRQAARLLGIPAATVKTRLHRAKAHLRRELAGGLA</sequence>
<dbReference type="InterPro" id="IPR013249">
    <property type="entry name" value="RNA_pol_sigma70_r4_t2"/>
</dbReference>
<dbReference type="Gene3D" id="1.10.10.10">
    <property type="entry name" value="Winged helix-like DNA-binding domain superfamily/Winged helix DNA-binding domain"/>
    <property type="match status" value="1"/>
</dbReference>
<gene>
    <name evidence="7" type="ORF">SAMN05444351_4282</name>
</gene>
<dbReference type="SUPFAM" id="SSF88946">
    <property type="entry name" value="Sigma2 domain of RNA polymerase sigma factors"/>
    <property type="match status" value="1"/>
</dbReference>
<organism evidence="7 8">
    <name type="scientific">Geodermatophilus nigrescens</name>
    <dbReference type="NCBI Taxonomy" id="1070870"/>
    <lineage>
        <taxon>Bacteria</taxon>
        <taxon>Bacillati</taxon>
        <taxon>Actinomycetota</taxon>
        <taxon>Actinomycetes</taxon>
        <taxon>Geodermatophilales</taxon>
        <taxon>Geodermatophilaceae</taxon>
        <taxon>Geodermatophilus</taxon>
    </lineage>
</organism>
<dbReference type="Gene3D" id="1.10.1740.10">
    <property type="match status" value="1"/>
</dbReference>
<dbReference type="AlphaFoldDB" id="A0A1M5R2B5"/>
<dbReference type="STRING" id="1070870.SAMN05444351_4282"/>
<protein>
    <submittedName>
        <fullName evidence="7">RNA polymerase sigma-70 factor, ECF subfamily</fullName>
    </submittedName>
</protein>
<dbReference type="InterPro" id="IPR014284">
    <property type="entry name" value="RNA_pol_sigma-70_dom"/>
</dbReference>
<dbReference type="NCBIfam" id="TIGR02937">
    <property type="entry name" value="sigma70-ECF"/>
    <property type="match status" value="1"/>
</dbReference>
<dbReference type="InterPro" id="IPR036388">
    <property type="entry name" value="WH-like_DNA-bd_sf"/>
</dbReference>
<dbReference type="GO" id="GO:0006352">
    <property type="term" value="P:DNA-templated transcription initiation"/>
    <property type="evidence" value="ECO:0007669"/>
    <property type="project" value="InterPro"/>
</dbReference>
<dbReference type="Pfam" id="PF08281">
    <property type="entry name" value="Sigma70_r4_2"/>
    <property type="match status" value="1"/>
</dbReference>
<dbReference type="InterPro" id="IPR039425">
    <property type="entry name" value="RNA_pol_sigma-70-like"/>
</dbReference>
<dbReference type="RefSeq" id="WP_073422392.1">
    <property type="nucleotide sequence ID" value="NZ_FQVX01000005.1"/>
</dbReference>
<accession>A0A1M5R2B5</accession>
<dbReference type="InterPro" id="IPR007627">
    <property type="entry name" value="RNA_pol_sigma70_r2"/>
</dbReference>
<evidence type="ECO:0000256" key="3">
    <source>
        <dbReference type="ARBA" id="ARBA00023082"/>
    </source>
</evidence>
<dbReference type="Proteomes" id="UP000184471">
    <property type="component" value="Unassembled WGS sequence"/>
</dbReference>